<dbReference type="SMART" id="SM00066">
    <property type="entry name" value="GAL4"/>
    <property type="match status" value="1"/>
</dbReference>
<dbReference type="InterPro" id="IPR036864">
    <property type="entry name" value="Zn2-C6_fun-type_DNA-bd_sf"/>
</dbReference>
<dbReference type="PROSITE" id="PS50048">
    <property type="entry name" value="ZN2_CY6_FUNGAL_2"/>
    <property type="match status" value="1"/>
</dbReference>
<evidence type="ECO:0000313" key="4">
    <source>
        <dbReference type="EMBL" id="KAF2787521.1"/>
    </source>
</evidence>
<dbReference type="AlphaFoldDB" id="A0A6A6WUJ0"/>
<gene>
    <name evidence="4" type="ORF">K505DRAFT_411392</name>
</gene>
<dbReference type="GO" id="GO:0000981">
    <property type="term" value="F:DNA-binding transcription factor activity, RNA polymerase II-specific"/>
    <property type="evidence" value="ECO:0007669"/>
    <property type="project" value="InterPro"/>
</dbReference>
<dbReference type="Gene3D" id="4.10.240.10">
    <property type="entry name" value="Zn(2)-C6 fungal-type DNA-binding domain"/>
    <property type="match status" value="1"/>
</dbReference>
<dbReference type="Proteomes" id="UP000799757">
    <property type="component" value="Unassembled WGS sequence"/>
</dbReference>
<evidence type="ECO:0000256" key="2">
    <source>
        <dbReference type="SAM" id="MobiDB-lite"/>
    </source>
</evidence>
<dbReference type="SUPFAM" id="SSF57701">
    <property type="entry name" value="Zn2/Cys6 DNA-binding domain"/>
    <property type="match status" value="1"/>
</dbReference>
<dbReference type="CDD" id="cd12148">
    <property type="entry name" value="fungal_TF_MHR"/>
    <property type="match status" value="1"/>
</dbReference>
<dbReference type="GO" id="GO:0000976">
    <property type="term" value="F:transcription cis-regulatory region binding"/>
    <property type="evidence" value="ECO:0007669"/>
    <property type="project" value="TreeGrafter"/>
</dbReference>
<reference evidence="4" key="1">
    <citation type="journal article" date="2020" name="Stud. Mycol.">
        <title>101 Dothideomycetes genomes: a test case for predicting lifestyles and emergence of pathogens.</title>
        <authorList>
            <person name="Haridas S."/>
            <person name="Albert R."/>
            <person name="Binder M."/>
            <person name="Bloem J."/>
            <person name="Labutti K."/>
            <person name="Salamov A."/>
            <person name="Andreopoulos B."/>
            <person name="Baker S."/>
            <person name="Barry K."/>
            <person name="Bills G."/>
            <person name="Bluhm B."/>
            <person name="Cannon C."/>
            <person name="Castanera R."/>
            <person name="Culley D."/>
            <person name="Daum C."/>
            <person name="Ezra D."/>
            <person name="Gonzalez J."/>
            <person name="Henrissat B."/>
            <person name="Kuo A."/>
            <person name="Liang C."/>
            <person name="Lipzen A."/>
            <person name="Lutzoni F."/>
            <person name="Magnuson J."/>
            <person name="Mondo S."/>
            <person name="Nolan M."/>
            <person name="Ohm R."/>
            <person name="Pangilinan J."/>
            <person name="Park H.-J."/>
            <person name="Ramirez L."/>
            <person name="Alfaro M."/>
            <person name="Sun H."/>
            <person name="Tritt A."/>
            <person name="Yoshinaga Y."/>
            <person name="Zwiers L.-H."/>
            <person name="Turgeon B."/>
            <person name="Goodwin S."/>
            <person name="Spatafora J."/>
            <person name="Crous P."/>
            <person name="Grigoriev I."/>
        </authorList>
    </citation>
    <scope>NUCLEOTIDE SEQUENCE</scope>
    <source>
        <strain evidence="4">CBS 109.77</strain>
    </source>
</reference>
<dbReference type="CDD" id="cd00067">
    <property type="entry name" value="GAL4"/>
    <property type="match status" value="1"/>
</dbReference>
<accession>A0A6A6WUJ0</accession>
<dbReference type="PROSITE" id="PS00463">
    <property type="entry name" value="ZN2_CY6_FUNGAL_1"/>
    <property type="match status" value="1"/>
</dbReference>
<organism evidence="4 5">
    <name type="scientific">Melanomma pulvis-pyrius CBS 109.77</name>
    <dbReference type="NCBI Taxonomy" id="1314802"/>
    <lineage>
        <taxon>Eukaryota</taxon>
        <taxon>Fungi</taxon>
        <taxon>Dikarya</taxon>
        <taxon>Ascomycota</taxon>
        <taxon>Pezizomycotina</taxon>
        <taxon>Dothideomycetes</taxon>
        <taxon>Pleosporomycetidae</taxon>
        <taxon>Pleosporales</taxon>
        <taxon>Melanommataceae</taxon>
        <taxon>Melanomma</taxon>
    </lineage>
</organism>
<feature type="compositionally biased region" description="Low complexity" evidence="2">
    <location>
        <begin position="94"/>
        <end position="111"/>
    </location>
</feature>
<evidence type="ECO:0000259" key="3">
    <source>
        <dbReference type="PROSITE" id="PS50048"/>
    </source>
</evidence>
<dbReference type="InterPro" id="IPR001138">
    <property type="entry name" value="Zn2Cys6_DnaBD"/>
</dbReference>
<dbReference type="Pfam" id="PF00172">
    <property type="entry name" value="Zn_clus"/>
    <property type="match status" value="1"/>
</dbReference>
<dbReference type="EMBL" id="MU002309">
    <property type="protein sequence ID" value="KAF2787521.1"/>
    <property type="molecule type" value="Genomic_DNA"/>
</dbReference>
<sequence length="529" mass="58910">MGKLRSKSGCMTCRTRRVKCDEIRPMCGQCSTKSRSCLWESTHTTFRGYRPRGGSSSAAPDERDEGGDDTVDGEFSFGERRNSPGLLAESEHVSSTASSSAPRPQTASTSPFLRSPADSSTTGGISISGQLSRHSDSYSSSVSHIIPLPTANPIQLSYVEAELVHHYAEHLGRWLDCTDASRQFTLRIPVLVKHCPILLRAVVAFAAKHRQDSKTADLAYQRCIALLIERLSLNSAMHDESLLCAIVILRFYDQLNVPPVTGSDWEINLSGTSAILRASQHHTVDLSAPTLRDAAFWVYVRQCLYSASVNQQPPNIDFNLQLHPIPAPPADPSPASTLTRETAWANKMTWICACIVQYAFDGVEVEPASRVRQSQALSNALEEWKNERPSTFNPIWQAPARDVSVFPEIWFTADWHVVAHALYHFSSLLLITHKPGPKFFLRNVGKSLTEADHRILNHARAICGSCKCSLATVPSLMTLCHTVFIWGPLMSDPRERDEVISILTYFENMHVWPTAWIINGLREQWAMVE</sequence>
<dbReference type="GO" id="GO:0005634">
    <property type="term" value="C:nucleus"/>
    <property type="evidence" value="ECO:0007669"/>
    <property type="project" value="TreeGrafter"/>
</dbReference>
<dbReference type="PANTHER" id="PTHR37534:SF25">
    <property type="entry name" value="ZN(II)2CYS6 TRANSCRIPTION FACTOR (EUROFUNG)"/>
    <property type="match status" value="1"/>
</dbReference>
<feature type="compositionally biased region" description="Low complexity" evidence="2">
    <location>
        <begin position="119"/>
        <end position="129"/>
    </location>
</feature>
<feature type="domain" description="Zn(2)-C6 fungal-type" evidence="3">
    <location>
        <begin position="9"/>
        <end position="39"/>
    </location>
</feature>
<dbReference type="PANTHER" id="PTHR37534">
    <property type="entry name" value="TRANSCRIPTIONAL ACTIVATOR PROTEIN UGA3"/>
    <property type="match status" value="1"/>
</dbReference>
<name>A0A6A6WUJ0_9PLEO</name>
<keyword evidence="5" id="KW-1185">Reference proteome</keyword>
<keyword evidence="1" id="KW-0539">Nucleus</keyword>
<proteinExistence type="predicted"/>
<dbReference type="GO" id="GO:0008270">
    <property type="term" value="F:zinc ion binding"/>
    <property type="evidence" value="ECO:0007669"/>
    <property type="project" value="InterPro"/>
</dbReference>
<feature type="compositionally biased region" description="Acidic residues" evidence="2">
    <location>
        <begin position="62"/>
        <end position="72"/>
    </location>
</feature>
<dbReference type="GO" id="GO:0045944">
    <property type="term" value="P:positive regulation of transcription by RNA polymerase II"/>
    <property type="evidence" value="ECO:0007669"/>
    <property type="project" value="TreeGrafter"/>
</dbReference>
<protein>
    <recommendedName>
        <fullName evidence="3">Zn(2)-C6 fungal-type domain-containing protein</fullName>
    </recommendedName>
</protein>
<evidence type="ECO:0000313" key="5">
    <source>
        <dbReference type="Proteomes" id="UP000799757"/>
    </source>
</evidence>
<feature type="region of interest" description="Disordered" evidence="2">
    <location>
        <begin position="48"/>
        <end position="132"/>
    </location>
</feature>
<dbReference type="OrthoDB" id="4525710at2759"/>
<evidence type="ECO:0000256" key="1">
    <source>
        <dbReference type="ARBA" id="ARBA00023242"/>
    </source>
</evidence>